<sequence>MASTSIEASKEQQQEHHHIRQHHQLLQGAPSPRKLRRSLSNNSSFGGGKATAAKCVCAPPTHAGSFKCRLHRVNSHGRSAPPPLVSSPHQPAETFASSFDAAAA</sequence>
<gene>
    <name evidence="2" type="ORF">Cni_G05524</name>
</gene>
<organism evidence="2 3">
    <name type="scientific">Canna indica</name>
    <name type="common">Indian-shot</name>
    <dbReference type="NCBI Taxonomy" id="4628"/>
    <lineage>
        <taxon>Eukaryota</taxon>
        <taxon>Viridiplantae</taxon>
        <taxon>Streptophyta</taxon>
        <taxon>Embryophyta</taxon>
        <taxon>Tracheophyta</taxon>
        <taxon>Spermatophyta</taxon>
        <taxon>Magnoliopsida</taxon>
        <taxon>Liliopsida</taxon>
        <taxon>Zingiberales</taxon>
        <taxon>Cannaceae</taxon>
        <taxon>Canna</taxon>
    </lineage>
</organism>
<evidence type="ECO:0000313" key="2">
    <source>
        <dbReference type="EMBL" id="WOK96816.1"/>
    </source>
</evidence>
<feature type="compositionally biased region" description="Low complexity" evidence="1">
    <location>
        <begin position="24"/>
        <end position="44"/>
    </location>
</feature>
<accession>A0AAQ3JVC7</accession>
<name>A0AAQ3JVC7_9LILI</name>
<proteinExistence type="predicted"/>
<evidence type="ECO:0000256" key="1">
    <source>
        <dbReference type="SAM" id="MobiDB-lite"/>
    </source>
</evidence>
<keyword evidence="3" id="KW-1185">Reference proteome</keyword>
<protein>
    <submittedName>
        <fullName evidence="2">Uncharacterized protein</fullName>
    </submittedName>
</protein>
<dbReference type="EMBL" id="CP136891">
    <property type="protein sequence ID" value="WOK96816.1"/>
    <property type="molecule type" value="Genomic_DNA"/>
</dbReference>
<evidence type="ECO:0000313" key="3">
    <source>
        <dbReference type="Proteomes" id="UP001327560"/>
    </source>
</evidence>
<feature type="region of interest" description="Disordered" evidence="1">
    <location>
        <begin position="73"/>
        <end position="104"/>
    </location>
</feature>
<reference evidence="2 3" key="1">
    <citation type="submission" date="2023-10" db="EMBL/GenBank/DDBJ databases">
        <title>Chromosome-scale genome assembly provides insights into flower coloration mechanisms of Canna indica.</title>
        <authorList>
            <person name="Li C."/>
        </authorList>
    </citation>
    <scope>NUCLEOTIDE SEQUENCE [LARGE SCALE GENOMIC DNA]</scope>
    <source>
        <tissue evidence="2">Flower</tissue>
    </source>
</reference>
<dbReference type="Proteomes" id="UP001327560">
    <property type="component" value="Chromosome 2"/>
</dbReference>
<dbReference type="AlphaFoldDB" id="A0AAQ3JVC7"/>
<feature type="region of interest" description="Disordered" evidence="1">
    <location>
        <begin position="1"/>
        <end position="52"/>
    </location>
</feature>